<dbReference type="Pfam" id="PF00313">
    <property type="entry name" value="CSD"/>
    <property type="match status" value="1"/>
</dbReference>
<organism evidence="2 3">
    <name type="scientific">Pseudomonas tolaasii</name>
    <dbReference type="NCBI Taxonomy" id="29442"/>
    <lineage>
        <taxon>Bacteria</taxon>
        <taxon>Pseudomonadati</taxon>
        <taxon>Pseudomonadota</taxon>
        <taxon>Gammaproteobacteria</taxon>
        <taxon>Pseudomonadales</taxon>
        <taxon>Pseudomonadaceae</taxon>
        <taxon>Pseudomonas</taxon>
    </lineage>
</organism>
<comment type="caution">
    <text evidence="2">The sequence shown here is derived from an EMBL/GenBank/DDBJ whole genome shotgun (WGS) entry which is preliminary data.</text>
</comment>
<dbReference type="AlphaFoldDB" id="A0A7Y8ANG5"/>
<gene>
    <name evidence="2" type="ORF">HX787_07335</name>
</gene>
<accession>A0A7Y8ANG5</accession>
<dbReference type="Proteomes" id="UP000549134">
    <property type="component" value="Unassembled WGS sequence"/>
</dbReference>
<dbReference type="RefSeq" id="WP_016973414.1">
    <property type="nucleotide sequence ID" value="NZ_CP020369.1"/>
</dbReference>
<dbReference type="Gene3D" id="2.40.50.140">
    <property type="entry name" value="Nucleic acid-binding proteins"/>
    <property type="match status" value="1"/>
</dbReference>
<dbReference type="GO" id="GO:0003676">
    <property type="term" value="F:nucleic acid binding"/>
    <property type="evidence" value="ECO:0007669"/>
    <property type="project" value="InterPro"/>
</dbReference>
<protein>
    <submittedName>
        <fullName evidence="2">Cold-shock protein</fullName>
    </submittedName>
</protein>
<evidence type="ECO:0000313" key="3">
    <source>
        <dbReference type="Proteomes" id="UP000549134"/>
    </source>
</evidence>
<reference evidence="2 3" key="1">
    <citation type="submission" date="2020-04" db="EMBL/GenBank/DDBJ databases">
        <title>Molecular characterization of pseudomonads from Agaricus bisporus reveal novel blotch 2 pathogens in Western Europe.</title>
        <authorList>
            <person name="Taparia T."/>
            <person name="Krijger M."/>
            <person name="Haynes E."/>
            <person name="Elpinstone J.G."/>
            <person name="Noble R."/>
            <person name="Van Der Wolf J."/>
        </authorList>
    </citation>
    <scope>NUCLEOTIDE SEQUENCE [LARGE SCALE GENOMIC DNA]</scope>
    <source>
        <strain evidence="2 3">IPO3746</strain>
    </source>
</reference>
<sequence length="66" mass="7309">MEAITGTIKSYNRSTGEGFILLDDAGESVRVDLKSSAGVWLQQGQRVQFGRIHRPKGVFALYIKVI</sequence>
<name>A0A7Y8ANG5_PSETO</name>
<feature type="domain" description="CSD" evidence="1">
    <location>
        <begin position="5"/>
        <end position="63"/>
    </location>
</feature>
<dbReference type="InterPro" id="IPR012340">
    <property type="entry name" value="NA-bd_OB-fold"/>
</dbReference>
<dbReference type="InterPro" id="IPR002059">
    <property type="entry name" value="CSP_DNA-bd"/>
</dbReference>
<evidence type="ECO:0000259" key="1">
    <source>
        <dbReference type="Pfam" id="PF00313"/>
    </source>
</evidence>
<proteinExistence type="predicted"/>
<dbReference type="GeneID" id="55846612"/>
<dbReference type="SUPFAM" id="SSF50249">
    <property type="entry name" value="Nucleic acid-binding proteins"/>
    <property type="match status" value="1"/>
</dbReference>
<evidence type="ECO:0000313" key="2">
    <source>
        <dbReference type="EMBL" id="NWD35665.1"/>
    </source>
</evidence>
<dbReference type="EMBL" id="JACAQK010000006">
    <property type="protein sequence ID" value="NWD35665.1"/>
    <property type="molecule type" value="Genomic_DNA"/>
</dbReference>